<evidence type="ECO:0000256" key="7">
    <source>
        <dbReference type="ARBA" id="ARBA00023065"/>
    </source>
</evidence>
<keyword evidence="16" id="KW-0675">Receptor</keyword>
<dbReference type="PANTHER" id="PTHR32552">
    <property type="entry name" value="FERRICHROME IRON RECEPTOR-RELATED"/>
    <property type="match status" value="1"/>
</dbReference>
<dbReference type="SUPFAM" id="SSF56935">
    <property type="entry name" value="Porins"/>
    <property type="match status" value="1"/>
</dbReference>
<evidence type="ECO:0000256" key="13">
    <source>
        <dbReference type="SAM" id="SignalP"/>
    </source>
</evidence>
<dbReference type="GO" id="GO:0009279">
    <property type="term" value="C:cell outer membrane"/>
    <property type="evidence" value="ECO:0007669"/>
    <property type="project" value="UniProtKB-SubCell"/>
</dbReference>
<dbReference type="InterPro" id="IPR039426">
    <property type="entry name" value="TonB-dep_rcpt-like"/>
</dbReference>
<feature type="signal peptide" evidence="13">
    <location>
        <begin position="1"/>
        <end position="29"/>
    </location>
</feature>
<evidence type="ECO:0000256" key="5">
    <source>
        <dbReference type="ARBA" id="ARBA00022692"/>
    </source>
</evidence>
<dbReference type="InterPro" id="IPR012910">
    <property type="entry name" value="Plug_dom"/>
</dbReference>
<evidence type="ECO:0000256" key="6">
    <source>
        <dbReference type="ARBA" id="ARBA00023004"/>
    </source>
</evidence>
<evidence type="ECO:0000256" key="2">
    <source>
        <dbReference type="ARBA" id="ARBA00022448"/>
    </source>
</evidence>
<evidence type="ECO:0000259" key="15">
    <source>
        <dbReference type="Pfam" id="PF07715"/>
    </source>
</evidence>
<feature type="chain" id="PRO_5017720113" evidence="13">
    <location>
        <begin position="30"/>
        <end position="732"/>
    </location>
</feature>
<dbReference type="Gene3D" id="2.40.170.20">
    <property type="entry name" value="TonB-dependent receptor, beta-barrel domain"/>
    <property type="match status" value="1"/>
</dbReference>
<dbReference type="Proteomes" id="UP000256310">
    <property type="component" value="Unassembled WGS sequence"/>
</dbReference>
<keyword evidence="9 11" id="KW-0472">Membrane</keyword>
<feature type="domain" description="TonB-dependent receptor plug" evidence="15">
    <location>
        <begin position="54"/>
        <end position="163"/>
    </location>
</feature>
<dbReference type="Pfam" id="PF00593">
    <property type="entry name" value="TonB_dep_Rec_b-barrel"/>
    <property type="match status" value="1"/>
</dbReference>
<evidence type="ECO:0000313" key="16">
    <source>
        <dbReference type="EMBL" id="RED17368.1"/>
    </source>
</evidence>
<dbReference type="Pfam" id="PF07715">
    <property type="entry name" value="Plug"/>
    <property type="match status" value="1"/>
</dbReference>
<dbReference type="AlphaFoldDB" id="A0A3D9FIB6"/>
<evidence type="ECO:0000256" key="12">
    <source>
        <dbReference type="RuleBase" id="RU003357"/>
    </source>
</evidence>
<dbReference type="InterPro" id="IPR036942">
    <property type="entry name" value="Beta-barrel_TonB_sf"/>
</dbReference>
<gene>
    <name evidence="16" type="ORF">DFR46_2414</name>
</gene>
<accession>A0A3D9FIB6</accession>
<reference evidence="16 17" key="1">
    <citation type="submission" date="2018-07" db="EMBL/GenBank/DDBJ databases">
        <title>Genomic Encyclopedia of Type Strains, Phase IV (KMG-IV): sequencing the most valuable type-strain genomes for metagenomic binning, comparative biology and taxonomic classification.</title>
        <authorList>
            <person name="Goeker M."/>
        </authorList>
    </citation>
    <scope>NUCLEOTIDE SEQUENCE [LARGE SCALE GENOMIC DNA]</scope>
    <source>
        <strain evidence="16 17">DSM 26725</strain>
    </source>
</reference>
<dbReference type="CDD" id="cd01347">
    <property type="entry name" value="ligand_gated_channel"/>
    <property type="match status" value="1"/>
</dbReference>
<dbReference type="EMBL" id="QRDP01000004">
    <property type="protein sequence ID" value="RED17368.1"/>
    <property type="molecule type" value="Genomic_DNA"/>
</dbReference>
<evidence type="ECO:0000256" key="4">
    <source>
        <dbReference type="ARBA" id="ARBA00022496"/>
    </source>
</evidence>
<evidence type="ECO:0000259" key="14">
    <source>
        <dbReference type="Pfam" id="PF00593"/>
    </source>
</evidence>
<dbReference type="OrthoDB" id="9760333at2"/>
<dbReference type="GO" id="GO:0006826">
    <property type="term" value="P:iron ion transport"/>
    <property type="evidence" value="ECO:0007669"/>
    <property type="project" value="UniProtKB-KW"/>
</dbReference>
<evidence type="ECO:0000313" key="17">
    <source>
        <dbReference type="Proteomes" id="UP000256310"/>
    </source>
</evidence>
<evidence type="ECO:0000256" key="10">
    <source>
        <dbReference type="ARBA" id="ARBA00023237"/>
    </source>
</evidence>
<keyword evidence="5 11" id="KW-0812">Transmembrane</keyword>
<proteinExistence type="inferred from homology"/>
<comment type="subcellular location">
    <subcellularLocation>
        <location evidence="1 11">Cell outer membrane</location>
        <topology evidence="1 11">Multi-pass membrane protein</topology>
    </subcellularLocation>
</comment>
<keyword evidence="13" id="KW-0732">Signal</keyword>
<protein>
    <submittedName>
        <fullName evidence="16">Iron complex outermembrane receptor protein</fullName>
    </submittedName>
</protein>
<evidence type="ECO:0000256" key="9">
    <source>
        <dbReference type="ARBA" id="ARBA00023136"/>
    </source>
</evidence>
<evidence type="ECO:0000256" key="8">
    <source>
        <dbReference type="ARBA" id="ARBA00023077"/>
    </source>
</evidence>
<keyword evidence="17" id="KW-1185">Reference proteome</keyword>
<feature type="domain" description="TonB-dependent receptor-like beta-barrel" evidence="14">
    <location>
        <begin position="294"/>
        <end position="696"/>
    </location>
</feature>
<keyword evidence="2 11" id="KW-0813">Transport</keyword>
<dbReference type="InterPro" id="IPR000531">
    <property type="entry name" value="Beta-barrel_TonB"/>
</dbReference>
<evidence type="ECO:0000256" key="11">
    <source>
        <dbReference type="PROSITE-ProRule" id="PRU01360"/>
    </source>
</evidence>
<keyword evidence="4" id="KW-0410">Iron transport</keyword>
<dbReference type="PANTHER" id="PTHR32552:SF81">
    <property type="entry name" value="TONB-DEPENDENT OUTER MEMBRANE RECEPTOR"/>
    <property type="match status" value="1"/>
</dbReference>
<comment type="caution">
    <text evidence="16">The sequence shown here is derived from an EMBL/GenBank/DDBJ whole genome shotgun (WGS) entry which is preliminary data.</text>
</comment>
<keyword evidence="7" id="KW-0406">Ion transport</keyword>
<sequence length="732" mass="78955">MAVQDILRGFSISTAIAGLCAAAPSFAQAEGETDPAASGLGVIVVTAQRVEENLQDVPVAVTAFSAQQLQNSRATSLRDIASMTPSFTATEVNPGEPNFAIRGIGTEGINSNAGGDASVVMFVDGVYIGRGGGSNLELYDLERVEVLRGPQGTLFGKNVVGGAISLVSRRPDLGDNFVGGTITYGNFDRLELLGRFNYAVSDSFAISGALNRVERDGYTFNETTGNDVDDEGSMGGRLSLRWRPSSVVDVVLTGDFTDQDQRGQPRDNVCDATLAGGVHCVGVNPDPRIVNAVDDGFLRREVGGVTLNVTVDAPFGELTSITAYRKANYSHRDAFFSNPINPPAQIESINENREQSEQLSQELRLAFNMFDDRLNGVVGLYILNEDIRRNEILEQTFPVAVVTGIGSFPQDVDSESYAIFGQVNFEVTDRLTLTAGARMTWESKNAHLQGVLVAGPGLPPPLSAPYDITASQNWNAFTPRAAIEYHISDEVMVYASAARGFKSGGFQGTAGTGASAAIAYDPEYAWNYEVGVKSRLFNDRLQINLAGFHTDYTDLQVSQLVPLCCVVIGNAADATIDGFEAEFIAVLAPGFRLNGGYSWLDAEFSSFATGATADHTGNRLPRAPRHQFNLAAEYEVPVSDAIDLYGRVGWSYRSSVFFEASNTPLEVQEGHSLYDARLAIRSSDGGWELAVWGQNLSNELVRNHIVAFAPFGQQLNTYQPPRTYGATLSFEF</sequence>
<keyword evidence="10 11" id="KW-0998">Cell outer membrane</keyword>
<dbReference type="RefSeq" id="WP_116236653.1">
    <property type="nucleotide sequence ID" value="NZ_QRDP01000004.1"/>
</dbReference>
<evidence type="ECO:0000256" key="3">
    <source>
        <dbReference type="ARBA" id="ARBA00022452"/>
    </source>
</evidence>
<organism evidence="16 17">
    <name type="scientific">Parasphingopyxis lamellibrachiae</name>
    <dbReference type="NCBI Taxonomy" id="680125"/>
    <lineage>
        <taxon>Bacteria</taxon>
        <taxon>Pseudomonadati</taxon>
        <taxon>Pseudomonadota</taxon>
        <taxon>Alphaproteobacteria</taxon>
        <taxon>Sphingomonadales</taxon>
        <taxon>Sphingomonadaceae</taxon>
        <taxon>Parasphingopyxis</taxon>
    </lineage>
</organism>
<keyword evidence="6" id="KW-0408">Iron</keyword>
<name>A0A3D9FIB6_9SPHN</name>
<evidence type="ECO:0000256" key="1">
    <source>
        <dbReference type="ARBA" id="ARBA00004571"/>
    </source>
</evidence>
<dbReference type="PROSITE" id="PS52016">
    <property type="entry name" value="TONB_DEPENDENT_REC_3"/>
    <property type="match status" value="1"/>
</dbReference>
<keyword evidence="8 12" id="KW-0798">TonB box</keyword>
<keyword evidence="3 11" id="KW-1134">Transmembrane beta strand</keyword>
<comment type="similarity">
    <text evidence="11 12">Belongs to the TonB-dependent receptor family.</text>
</comment>